<evidence type="ECO:0000313" key="3">
    <source>
        <dbReference type="Proteomes" id="UP000807716"/>
    </source>
</evidence>
<dbReference type="EMBL" id="JAAAJB010000434">
    <property type="protein sequence ID" value="KAG0255943.1"/>
    <property type="molecule type" value="Genomic_DNA"/>
</dbReference>
<keyword evidence="3" id="KW-1185">Reference proteome</keyword>
<accession>A0A9P6U139</accession>
<feature type="region of interest" description="Disordered" evidence="1">
    <location>
        <begin position="154"/>
        <end position="212"/>
    </location>
</feature>
<feature type="compositionally biased region" description="Low complexity" evidence="1">
    <location>
        <begin position="177"/>
        <end position="189"/>
    </location>
</feature>
<feature type="compositionally biased region" description="Low complexity" evidence="1">
    <location>
        <begin position="196"/>
        <end position="212"/>
    </location>
</feature>
<name>A0A9P6U139_9FUNG</name>
<evidence type="ECO:0000256" key="1">
    <source>
        <dbReference type="SAM" id="MobiDB-lite"/>
    </source>
</evidence>
<reference evidence="2" key="1">
    <citation type="journal article" date="2020" name="Fungal Divers.">
        <title>Resolving the Mortierellaceae phylogeny through synthesis of multi-gene phylogenetics and phylogenomics.</title>
        <authorList>
            <person name="Vandepol N."/>
            <person name="Liber J."/>
            <person name="Desiro A."/>
            <person name="Na H."/>
            <person name="Kennedy M."/>
            <person name="Barry K."/>
            <person name="Grigoriev I.V."/>
            <person name="Miller A.N."/>
            <person name="O'Donnell K."/>
            <person name="Stajich J.E."/>
            <person name="Bonito G."/>
        </authorList>
    </citation>
    <scope>NUCLEOTIDE SEQUENCE</scope>
    <source>
        <strain evidence="2">BC1065</strain>
    </source>
</reference>
<comment type="caution">
    <text evidence="2">The sequence shown here is derived from an EMBL/GenBank/DDBJ whole genome shotgun (WGS) entry which is preliminary data.</text>
</comment>
<dbReference type="AlphaFoldDB" id="A0A9P6U139"/>
<gene>
    <name evidence="2" type="ORF">DFQ27_006000</name>
</gene>
<organism evidence="2 3">
    <name type="scientific">Actinomortierella ambigua</name>
    <dbReference type="NCBI Taxonomy" id="1343610"/>
    <lineage>
        <taxon>Eukaryota</taxon>
        <taxon>Fungi</taxon>
        <taxon>Fungi incertae sedis</taxon>
        <taxon>Mucoromycota</taxon>
        <taxon>Mortierellomycotina</taxon>
        <taxon>Mortierellomycetes</taxon>
        <taxon>Mortierellales</taxon>
        <taxon>Mortierellaceae</taxon>
        <taxon>Actinomortierella</taxon>
    </lineage>
</organism>
<proteinExistence type="predicted"/>
<feature type="compositionally biased region" description="Pro residues" evidence="1">
    <location>
        <begin position="160"/>
        <end position="176"/>
    </location>
</feature>
<sequence length="596" mass="65192">MFNLQATKRQQKSKRTKTQPGTRLEADDSDTITGDGARPLMSAENENDLAKEILGFAIFGQQPLKHEYRALDYLASAMSLPEPVPNVADYLAYLKATYPEAPASGVARTWSTLKRYFGDAETDHSAVADLIDVKSLARAFGEAPDITISDWTTELATSSDPPPQDPAPAMRPPPMVVPRAATSASTRSAGVPSSLPPSDSNGTSSGSSSTKITPGQALAMKRLFDGNFREFGGDSWSLSSGAVVDDRLHSVIKDLSYESPLHSFVIESVDTVLRLFEDEKDRDEIKSTLITGRSEGLPALTPAELAFLQLYNLPPADLDNFLSTRGWSSVGDALGEKPSVEFQTVAHDCVTHLLRTYQQNGMTFPGQPSEAWFSHMLWGFLPRALSCHLVLEYKPGEVTSEASAQRRRKQQVSGNRQTTGHKVDGLVVFSDLSLEICYMEAAKNDGGANTTKCLHDTKKLMKLMKDGHDLIREKAEQNIRSRLATFSIRISGPTVTIFSLHQCPGRFYQSVEEYTKSLPRVWKAHGTTTVLAIIARILRLRKALMIMAASVSTWTQAPIDDESVGEKDWVAATMTSPQLLPSTFATLVGAIPPLDL</sequence>
<dbReference type="Proteomes" id="UP000807716">
    <property type="component" value="Unassembled WGS sequence"/>
</dbReference>
<evidence type="ECO:0000313" key="2">
    <source>
        <dbReference type="EMBL" id="KAG0255943.1"/>
    </source>
</evidence>
<feature type="region of interest" description="Disordered" evidence="1">
    <location>
        <begin position="1"/>
        <end position="40"/>
    </location>
</feature>
<dbReference type="OrthoDB" id="2443848at2759"/>
<protein>
    <submittedName>
        <fullName evidence="2">Uncharacterized protein</fullName>
    </submittedName>
</protein>